<proteinExistence type="predicted"/>
<accession>A0A930L181</accession>
<dbReference type="Proteomes" id="UP000770330">
    <property type="component" value="Unassembled WGS sequence"/>
</dbReference>
<reference evidence="2" key="1">
    <citation type="submission" date="2020-04" db="EMBL/GenBank/DDBJ databases">
        <title>Deep metagenomics examines the oral microbiome during advanced dental caries in children, revealing novel taxa and co-occurrences with host molecules.</title>
        <authorList>
            <person name="Baker J.L."/>
            <person name="Morton J.T."/>
            <person name="Dinis M."/>
            <person name="Alvarez R."/>
            <person name="Tran N.C."/>
            <person name="Knight R."/>
            <person name="Edlund A."/>
        </authorList>
    </citation>
    <scope>NUCLEOTIDE SEQUENCE</scope>
    <source>
        <strain evidence="2">JCVI_39_bin.18</strain>
    </source>
</reference>
<dbReference type="AlphaFoldDB" id="A0A930L181"/>
<dbReference type="Gene3D" id="3.40.50.300">
    <property type="entry name" value="P-loop containing nucleotide triphosphate hydrolases"/>
    <property type="match status" value="2"/>
</dbReference>
<organism evidence="2 3">
    <name type="scientific">Rothia mucilaginosa</name>
    <dbReference type="NCBI Taxonomy" id="43675"/>
    <lineage>
        <taxon>Bacteria</taxon>
        <taxon>Bacillati</taxon>
        <taxon>Actinomycetota</taxon>
        <taxon>Actinomycetes</taxon>
        <taxon>Micrococcales</taxon>
        <taxon>Micrococcaceae</taxon>
        <taxon>Rothia</taxon>
    </lineage>
</organism>
<feature type="region of interest" description="Disordered" evidence="1">
    <location>
        <begin position="828"/>
        <end position="862"/>
    </location>
</feature>
<gene>
    <name evidence="2" type="ORF">HXO61_09050</name>
</gene>
<keyword evidence="2" id="KW-0547">Nucleotide-binding</keyword>
<protein>
    <submittedName>
        <fullName evidence="2">ATP-binding protein</fullName>
    </submittedName>
</protein>
<dbReference type="Pfam" id="PF12846">
    <property type="entry name" value="AAA_10"/>
    <property type="match status" value="1"/>
</dbReference>
<keyword evidence="2" id="KW-0067">ATP-binding</keyword>
<evidence type="ECO:0000313" key="3">
    <source>
        <dbReference type="Proteomes" id="UP000770330"/>
    </source>
</evidence>
<comment type="caution">
    <text evidence="2">The sequence shown here is derived from an EMBL/GenBank/DDBJ whole genome shotgun (WGS) entry which is preliminary data.</text>
</comment>
<dbReference type="RefSeq" id="WP_303945672.1">
    <property type="nucleotide sequence ID" value="NZ_JABZXO010000032.1"/>
</dbReference>
<dbReference type="SUPFAM" id="SSF52540">
    <property type="entry name" value="P-loop containing nucleoside triphosphate hydrolases"/>
    <property type="match status" value="1"/>
</dbReference>
<sequence length="862" mass="94897">MAGSPPTRKNPLLWGRENIFVTQHGVAHAIFALTGMPYGYALTDDKVAARAAHQSLFQGLRGEYTIYSFVADTDPVSIYKSMVDGIDLSEHPGWENEARLTLKKLERIPSGERLHFITIPLSTWSQPINRFKDSAWAAHQPIQSHLGLPVTTPSEAMFGRWKRRARELSMRIPAVFCPVPVSMKAIQWIWDHAQMRGIGDEAPYPADAKITSTNRADSWTNLRSLPEPLLDEGGMSDFDGSAARVEAFKRRYLKVEHPDAAPTYQTQMIMSSTPIGGFTFPGGEFLEVINRLPVDCEFVLRINVQSKNQAARDSKASEKNIADQYLQRDGSGQVISGGLSKLDQSTELLKEFVESLNASDREVKVNASLIFSVSGDSPELVEEKALLVQDFYAANEFLLDAPVGDQRSLWWDMLPGTVASTISNELTQVTTGFNFSIGVPLVETQLGEDQGFLIADNLSSGRNTPVYMNPGGNAEANRSGSFGAVGELGSGKSAFLKTVAAHTINRGGQVLAVDNSENQEWAKLAKAMTEVIVLDFENPQYSLDPIRNSDSPEEATQQVMDLFSMLFGLNAFTPVGAAIDSVLNPENNPYFHEITSMSKLRDALAEGLGVPNNLIEGAQEAVVKIDILSRKKHMRYLFDDSLPVLDLDAPAIIFATHGMDLPSENDLSTAEMRAQMTLTKKIGYATYGHIAAISYQLATHDDSRESIFIVDEAAHLTASPEACHRVEQFISRGRKHKAAIGLGSHSALDFGSAKLRSLILHRFLFRTADQDLANVNLSWLQKGYDTPEYRDLLAGLSPEEDEERHGECIYRDVKSRIGKIKIQLPLDPKTRKATLTTPPKTRNRAAQQQQVQAPGAGVLVGV</sequence>
<evidence type="ECO:0000256" key="1">
    <source>
        <dbReference type="SAM" id="MobiDB-lite"/>
    </source>
</evidence>
<dbReference type="GO" id="GO:0005524">
    <property type="term" value="F:ATP binding"/>
    <property type="evidence" value="ECO:0007669"/>
    <property type="project" value="UniProtKB-KW"/>
</dbReference>
<evidence type="ECO:0000313" key="2">
    <source>
        <dbReference type="EMBL" id="MBF1658056.1"/>
    </source>
</evidence>
<feature type="compositionally biased region" description="Low complexity" evidence="1">
    <location>
        <begin position="845"/>
        <end position="862"/>
    </location>
</feature>
<dbReference type="EMBL" id="JABZXO010000032">
    <property type="protein sequence ID" value="MBF1658056.1"/>
    <property type="molecule type" value="Genomic_DNA"/>
</dbReference>
<name>A0A930L181_9MICC</name>
<dbReference type="InterPro" id="IPR027417">
    <property type="entry name" value="P-loop_NTPase"/>
</dbReference>